<dbReference type="AlphaFoldDB" id="A0A4P7UND5"/>
<dbReference type="RefSeq" id="WP_136400483.1">
    <property type="nucleotide sequence ID" value="NZ_CP036295.1"/>
</dbReference>
<name>A0A4P7UND5_DESDE</name>
<sequence length="114" mass="13301">MNKTNTQFTQRTALYESVKDIFDSVFSELQGMAKKKPDGTLSKTKIIHLNRILTDIKLIFDGYPEAKYLDLLDDDELPQFSDALLILAQYNGALKSFHNKHWKFNGIDWDWMKN</sequence>
<organism evidence="1 2">
    <name type="scientific">Desulfovibrio desulfuricans</name>
    <dbReference type="NCBI Taxonomy" id="876"/>
    <lineage>
        <taxon>Bacteria</taxon>
        <taxon>Pseudomonadati</taxon>
        <taxon>Thermodesulfobacteriota</taxon>
        <taxon>Desulfovibrionia</taxon>
        <taxon>Desulfovibrionales</taxon>
        <taxon>Desulfovibrionaceae</taxon>
        <taxon>Desulfovibrio</taxon>
    </lineage>
</organism>
<dbReference type="Proteomes" id="UP000297065">
    <property type="component" value="Chromosome"/>
</dbReference>
<gene>
    <name evidence="1" type="ORF">DDIC_11015</name>
</gene>
<protein>
    <submittedName>
        <fullName evidence="1">Uncharacterized protein</fullName>
    </submittedName>
</protein>
<dbReference type="OrthoDB" id="5186583at2"/>
<dbReference type="EMBL" id="CP036295">
    <property type="protein sequence ID" value="QCC86394.1"/>
    <property type="molecule type" value="Genomic_DNA"/>
</dbReference>
<evidence type="ECO:0000313" key="1">
    <source>
        <dbReference type="EMBL" id="QCC86394.1"/>
    </source>
</evidence>
<reference evidence="1 2" key="1">
    <citation type="submission" date="2019-02" db="EMBL/GenBank/DDBJ databases">
        <title>Complete Genome Sequence of Desulfovibrio desulfuricans IC1, a Sulfonate Utilizing Anaerobe.</title>
        <authorList>
            <person name="Day L.A."/>
            <person name="De Leon K.B."/>
            <person name="Wall J.D."/>
        </authorList>
    </citation>
    <scope>NUCLEOTIDE SEQUENCE [LARGE SCALE GENOMIC DNA]</scope>
    <source>
        <strain evidence="1 2">IC1</strain>
    </source>
</reference>
<evidence type="ECO:0000313" key="2">
    <source>
        <dbReference type="Proteomes" id="UP000297065"/>
    </source>
</evidence>
<accession>A0A4P7UND5</accession>
<proteinExistence type="predicted"/>